<gene>
    <name evidence="3" type="ORF">CP967_18480</name>
</gene>
<evidence type="ECO:0008006" key="5">
    <source>
        <dbReference type="Google" id="ProtNLM"/>
    </source>
</evidence>
<protein>
    <recommendedName>
        <fullName evidence="5">Transmembrane protein</fullName>
    </recommendedName>
</protein>
<dbReference type="RefSeq" id="WP_150489026.1">
    <property type="nucleotide sequence ID" value="NZ_BMUV01000015.1"/>
</dbReference>
<dbReference type="AlphaFoldDB" id="A0A5J6FD37"/>
<reference evidence="3 4" key="1">
    <citation type="submission" date="2017-09" db="EMBL/GenBank/DDBJ databases">
        <authorList>
            <person name="Lee N."/>
            <person name="Cho B.-K."/>
        </authorList>
    </citation>
    <scope>NUCLEOTIDE SEQUENCE [LARGE SCALE GENOMIC DNA]</scope>
    <source>
        <strain evidence="3 4">ATCC 12769</strain>
    </source>
</reference>
<feature type="transmembrane region" description="Helical" evidence="2">
    <location>
        <begin position="40"/>
        <end position="61"/>
    </location>
</feature>
<dbReference type="OrthoDB" id="9983240at2"/>
<dbReference type="KEGG" id="snk:CP967_18480"/>
<dbReference type="EMBL" id="CP023702">
    <property type="protein sequence ID" value="QEU73717.1"/>
    <property type="molecule type" value="Genomic_DNA"/>
</dbReference>
<feature type="region of interest" description="Disordered" evidence="1">
    <location>
        <begin position="84"/>
        <end position="103"/>
    </location>
</feature>
<feature type="compositionally biased region" description="Basic and acidic residues" evidence="1">
    <location>
        <begin position="1"/>
        <end position="12"/>
    </location>
</feature>
<organism evidence="3 4">
    <name type="scientific">Streptomyces nitrosporeus</name>
    <dbReference type="NCBI Taxonomy" id="28894"/>
    <lineage>
        <taxon>Bacteria</taxon>
        <taxon>Bacillati</taxon>
        <taxon>Actinomycetota</taxon>
        <taxon>Actinomycetes</taxon>
        <taxon>Kitasatosporales</taxon>
        <taxon>Streptomycetaceae</taxon>
        <taxon>Streptomyces</taxon>
    </lineage>
</organism>
<keyword evidence="2" id="KW-0472">Membrane</keyword>
<keyword evidence="2" id="KW-1133">Transmembrane helix</keyword>
<sequence>MSKVPENGEKMASEASGPVASEAAQAEAGPVRSGPSWKQVAVAAGSFAVTVVGTVVVTLAATHNSARRANAAAYAHGLLDGAKAASNGYDFDEDDDYFDEDDD</sequence>
<keyword evidence="4" id="KW-1185">Reference proteome</keyword>
<feature type="region of interest" description="Disordered" evidence="1">
    <location>
        <begin position="1"/>
        <end position="35"/>
    </location>
</feature>
<evidence type="ECO:0000256" key="2">
    <source>
        <dbReference type="SAM" id="Phobius"/>
    </source>
</evidence>
<proteinExistence type="predicted"/>
<evidence type="ECO:0000313" key="3">
    <source>
        <dbReference type="EMBL" id="QEU73717.1"/>
    </source>
</evidence>
<accession>A0A5J6FD37</accession>
<dbReference type="Proteomes" id="UP000326178">
    <property type="component" value="Chromosome"/>
</dbReference>
<name>A0A5J6FD37_9ACTN</name>
<keyword evidence="2" id="KW-0812">Transmembrane</keyword>
<evidence type="ECO:0000313" key="4">
    <source>
        <dbReference type="Proteomes" id="UP000326178"/>
    </source>
</evidence>
<evidence type="ECO:0000256" key="1">
    <source>
        <dbReference type="SAM" id="MobiDB-lite"/>
    </source>
</evidence>
<feature type="compositionally biased region" description="Acidic residues" evidence="1">
    <location>
        <begin position="90"/>
        <end position="103"/>
    </location>
</feature>